<dbReference type="EMBL" id="JANSLM010000008">
    <property type="protein sequence ID" value="MDT8840220.1"/>
    <property type="molecule type" value="Genomic_DNA"/>
</dbReference>
<sequence length="58" mass="6426">MLTQLASAGVNLDGLTLLALWQLGRRPHSQYQMTEIDGVSQERLEVVDRHIGLPGMLP</sequence>
<dbReference type="AlphaFoldDB" id="A0AAP5QAQ8"/>
<reference evidence="1" key="1">
    <citation type="submission" date="2022-08" db="EMBL/GenBank/DDBJ databases">
        <authorList>
            <person name="Kim S.-J."/>
        </authorList>
    </citation>
    <scope>NUCLEOTIDE SEQUENCE</scope>
    <source>
        <strain evidence="1">KJ</strain>
    </source>
</reference>
<dbReference type="Proteomes" id="UP001246473">
    <property type="component" value="Unassembled WGS sequence"/>
</dbReference>
<evidence type="ECO:0000313" key="1">
    <source>
        <dbReference type="EMBL" id="MDT8840220.1"/>
    </source>
</evidence>
<accession>A0AAP5QAQ8</accession>
<gene>
    <name evidence="1" type="ORF">ParKJ_22615</name>
</gene>
<evidence type="ECO:0000313" key="2">
    <source>
        <dbReference type="Proteomes" id="UP001246473"/>
    </source>
</evidence>
<dbReference type="RefSeq" id="WP_315697096.1">
    <property type="nucleotide sequence ID" value="NZ_JANSLM010000008.1"/>
</dbReference>
<comment type="caution">
    <text evidence="1">The sequence shown here is derived from an EMBL/GenBank/DDBJ whole genome shotgun (WGS) entry which is preliminary data.</text>
</comment>
<protein>
    <submittedName>
        <fullName evidence="1">Uncharacterized protein</fullName>
    </submittedName>
</protein>
<name>A0AAP5QAQ8_9BURK</name>
<organism evidence="1 2">
    <name type="scientific">Paraburkholderia fungorum</name>
    <dbReference type="NCBI Taxonomy" id="134537"/>
    <lineage>
        <taxon>Bacteria</taxon>
        <taxon>Pseudomonadati</taxon>
        <taxon>Pseudomonadota</taxon>
        <taxon>Betaproteobacteria</taxon>
        <taxon>Burkholderiales</taxon>
        <taxon>Burkholderiaceae</taxon>
        <taxon>Paraburkholderia</taxon>
    </lineage>
</organism>
<proteinExistence type="predicted"/>